<protein>
    <recommendedName>
        <fullName evidence="3">Fungal N-terminal domain-containing protein</fullName>
    </recommendedName>
</protein>
<dbReference type="AlphaFoldDB" id="A0A0G2J933"/>
<evidence type="ECO:0008006" key="3">
    <source>
        <dbReference type="Google" id="ProtNLM"/>
    </source>
</evidence>
<evidence type="ECO:0000313" key="2">
    <source>
        <dbReference type="Proteomes" id="UP000034164"/>
    </source>
</evidence>
<name>A0A0G2J933_9EURO</name>
<evidence type="ECO:0000313" key="1">
    <source>
        <dbReference type="EMBL" id="KKZ63281.1"/>
    </source>
</evidence>
<organism evidence="1 2">
    <name type="scientific">[Emmonsia] crescens</name>
    <dbReference type="NCBI Taxonomy" id="73230"/>
    <lineage>
        <taxon>Eukaryota</taxon>
        <taxon>Fungi</taxon>
        <taxon>Dikarya</taxon>
        <taxon>Ascomycota</taxon>
        <taxon>Pezizomycotina</taxon>
        <taxon>Eurotiomycetes</taxon>
        <taxon>Eurotiomycetidae</taxon>
        <taxon>Onygenales</taxon>
        <taxon>Ajellomycetaceae</taxon>
        <taxon>Emergomyces</taxon>
    </lineage>
</organism>
<dbReference type="Proteomes" id="UP000034164">
    <property type="component" value="Unassembled WGS sequence"/>
</dbReference>
<dbReference type="EMBL" id="LCZI01000992">
    <property type="protein sequence ID" value="KKZ63281.1"/>
    <property type="molecule type" value="Genomic_DNA"/>
</dbReference>
<sequence length="90" mass="9673">MEIVSCVVGLTSLTIEIATVTTRYINGVKSAPQEIIDLSIQTKALSNVLERLEAFLQNDVEDCVLFQPESSLSFSPRALSRSAGGSLQTA</sequence>
<comment type="caution">
    <text evidence="1">The sequence shown here is derived from an EMBL/GenBank/DDBJ whole genome shotgun (WGS) entry which is preliminary data.</text>
</comment>
<gene>
    <name evidence="1" type="ORF">EMCG_00264</name>
</gene>
<accession>A0A0G2J933</accession>
<dbReference type="VEuPathDB" id="FungiDB:EMCG_00264"/>
<reference evidence="2" key="1">
    <citation type="journal article" date="2015" name="PLoS Genet.">
        <title>The dynamic genome and transcriptome of the human fungal pathogen Blastomyces and close relative Emmonsia.</title>
        <authorList>
            <person name="Munoz J.F."/>
            <person name="Gauthier G.M."/>
            <person name="Desjardins C.A."/>
            <person name="Gallo J.E."/>
            <person name="Holder J."/>
            <person name="Sullivan T.D."/>
            <person name="Marty A.J."/>
            <person name="Carmen J.C."/>
            <person name="Chen Z."/>
            <person name="Ding L."/>
            <person name="Gujja S."/>
            <person name="Magrini V."/>
            <person name="Misas E."/>
            <person name="Mitreva M."/>
            <person name="Priest M."/>
            <person name="Saif S."/>
            <person name="Whiston E.A."/>
            <person name="Young S."/>
            <person name="Zeng Q."/>
            <person name="Goldman W.E."/>
            <person name="Mardis E.R."/>
            <person name="Taylor J.W."/>
            <person name="McEwen J.G."/>
            <person name="Clay O.K."/>
            <person name="Klein B.S."/>
            <person name="Cuomo C.A."/>
        </authorList>
    </citation>
    <scope>NUCLEOTIDE SEQUENCE [LARGE SCALE GENOMIC DNA]</scope>
    <source>
        <strain evidence="2">UAMH 3008</strain>
    </source>
</reference>
<proteinExistence type="predicted"/>